<dbReference type="AlphaFoldDB" id="A0AAW2YJP2"/>
<dbReference type="PANTHER" id="PTHR33099">
    <property type="entry name" value="FE2OG DIOXYGENASE DOMAIN-CONTAINING PROTEIN"/>
    <property type="match status" value="1"/>
</dbReference>
<dbReference type="GO" id="GO:0016491">
    <property type="term" value="F:oxidoreductase activity"/>
    <property type="evidence" value="ECO:0007669"/>
    <property type="project" value="UniProtKB-KW"/>
</dbReference>
<dbReference type="PROSITE" id="PS51471">
    <property type="entry name" value="FE2OG_OXY"/>
    <property type="match status" value="1"/>
</dbReference>
<keyword evidence="4" id="KW-1185">Reference proteome</keyword>
<dbReference type="Proteomes" id="UP001431209">
    <property type="component" value="Unassembled WGS sequence"/>
</dbReference>
<protein>
    <submittedName>
        <fullName evidence="3">2OG-Fe(II) oxygenase</fullName>
    </submittedName>
</protein>
<comment type="caution">
    <text evidence="3">The sequence shown here is derived from an EMBL/GenBank/DDBJ whole genome shotgun (WGS) entry which is preliminary data.</text>
</comment>
<dbReference type="PANTHER" id="PTHR33099:SF7">
    <property type="entry name" value="MYND-TYPE DOMAIN-CONTAINING PROTEIN"/>
    <property type="match status" value="1"/>
</dbReference>
<dbReference type="Gene3D" id="2.60.120.620">
    <property type="entry name" value="q2cbj1_9rhob like domain"/>
    <property type="match status" value="1"/>
</dbReference>
<sequence>MERTSEMPPILLKMNNTVTEKKSRSYDIGGIEYCISGVGEVVQPDLKVDGVPIKIPLDSQTVSNLIKMSNVAYVGLGNETVIDTSIRQGYNINASRIAYTPTLPVYGRGEEVNGINQNIWKALLHKKDRHNIISNKIKESFHKGDISIKPYKLLVYEKDQFFKLHRDTQRGPNHFASIVLFLPGAKYTGGELVVRRDGNEMKYDYGSADALRWVCFHIDCEHEVLPITSGHRVTMTFHVYSRNHFQPGNQAIETVLSDGLDELSHIDVIFEK</sequence>
<evidence type="ECO:0000313" key="3">
    <source>
        <dbReference type="EMBL" id="KAL0477233.1"/>
    </source>
</evidence>
<proteinExistence type="inferred from homology"/>
<dbReference type="Pfam" id="PF13640">
    <property type="entry name" value="2OG-FeII_Oxy_3"/>
    <property type="match status" value="1"/>
</dbReference>
<keyword evidence="1" id="KW-0408">Iron</keyword>
<keyword evidence="1" id="KW-0479">Metal-binding</keyword>
<evidence type="ECO:0000313" key="4">
    <source>
        <dbReference type="Proteomes" id="UP001431209"/>
    </source>
</evidence>
<gene>
    <name evidence="3" type="ORF">AKO1_005873</name>
</gene>
<dbReference type="GO" id="GO:0046872">
    <property type="term" value="F:metal ion binding"/>
    <property type="evidence" value="ECO:0007669"/>
    <property type="project" value="UniProtKB-KW"/>
</dbReference>
<feature type="domain" description="Fe2OG dioxygenase" evidence="2">
    <location>
        <begin position="147"/>
        <end position="241"/>
    </location>
</feature>
<evidence type="ECO:0000259" key="2">
    <source>
        <dbReference type="PROSITE" id="PS51471"/>
    </source>
</evidence>
<comment type="similarity">
    <text evidence="1">Belongs to the iron/ascorbate-dependent oxidoreductase family.</text>
</comment>
<dbReference type="InterPro" id="IPR044862">
    <property type="entry name" value="Pro_4_hyd_alph_FE2OG_OXY"/>
</dbReference>
<organism evidence="3 4">
    <name type="scientific">Acrasis kona</name>
    <dbReference type="NCBI Taxonomy" id="1008807"/>
    <lineage>
        <taxon>Eukaryota</taxon>
        <taxon>Discoba</taxon>
        <taxon>Heterolobosea</taxon>
        <taxon>Tetramitia</taxon>
        <taxon>Eutetramitia</taxon>
        <taxon>Acrasidae</taxon>
        <taxon>Acrasis</taxon>
    </lineage>
</organism>
<dbReference type="InterPro" id="IPR005123">
    <property type="entry name" value="Oxoglu/Fe-dep_dioxygenase_dom"/>
</dbReference>
<evidence type="ECO:0000256" key="1">
    <source>
        <dbReference type="RuleBase" id="RU003682"/>
    </source>
</evidence>
<dbReference type="EMBL" id="JAOPGA020000155">
    <property type="protein sequence ID" value="KAL0477233.1"/>
    <property type="molecule type" value="Genomic_DNA"/>
</dbReference>
<reference evidence="3 4" key="1">
    <citation type="submission" date="2024-03" db="EMBL/GenBank/DDBJ databases">
        <title>The Acrasis kona genome and developmental transcriptomes reveal deep origins of eukaryotic multicellular pathways.</title>
        <authorList>
            <person name="Sheikh S."/>
            <person name="Fu C.-J."/>
            <person name="Brown M.W."/>
            <person name="Baldauf S.L."/>
        </authorList>
    </citation>
    <scope>NUCLEOTIDE SEQUENCE [LARGE SCALE GENOMIC DNA]</scope>
    <source>
        <strain evidence="3 4">ATCC MYA-3509</strain>
    </source>
</reference>
<name>A0AAW2YJP2_9EUKA</name>
<keyword evidence="1" id="KW-0560">Oxidoreductase</keyword>
<accession>A0AAW2YJP2</accession>